<gene>
    <name evidence="5" type="ORF">KP79_PYT13741</name>
</gene>
<dbReference type="PROSITE" id="PS50225">
    <property type="entry name" value="SOCS"/>
    <property type="match status" value="1"/>
</dbReference>
<dbReference type="CDD" id="cd03587">
    <property type="entry name" value="SOCS"/>
    <property type="match status" value="1"/>
</dbReference>
<dbReference type="PROSITE" id="PS50088">
    <property type="entry name" value="ANK_REPEAT"/>
    <property type="match status" value="3"/>
</dbReference>
<keyword evidence="1" id="KW-0677">Repeat</keyword>
<comment type="caution">
    <text evidence="5">The sequence shown here is derived from an EMBL/GenBank/DDBJ whole genome shotgun (WGS) entry which is preliminary data.</text>
</comment>
<evidence type="ECO:0000259" key="4">
    <source>
        <dbReference type="PROSITE" id="PS50225"/>
    </source>
</evidence>
<dbReference type="Pfam" id="PF07525">
    <property type="entry name" value="SOCS_box"/>
    <property type="match status" value="1"/>
</dbReference>
<name>A0A210QUY0_MIZYE</name>
<feature type="domain" description="SOCS box" evidence="4">
    <location>
        <begin position="317"/>
        <end position="371"/>
    </location>
</feature>
<dbReference type="OrthoDB" id="9995210at2759"/>
<dbReference type="Proteomes" id="UP000242188">
    <property type="component" value="Unassembled WGS sequence"/>
</dbReference>
<dbReference type="GO" id="GO:0035556">
    <property type="term" value="P:intracellular signal transduction"/>
    <property type="evidence" value="ECO:0007669"/>
    <property type="project" value="InterPro"/>
</dbReference>
<accession>A0A210QUY0</accession>
<keyword evidence="2 3" id="KW-0040">ANK repeat</keyword>
<feature type="repeat" description="ANK" evidence="3">
    <location>
        <begin position="142"/>
        <end position="174"/>
    </location>
</feature>
<feature type="repeat" description="ANK" evidence="3">
    <location>
        <begin position="43"/>
        <end position="75"/>
    </location>
</feature>
<dbReference type="STRING" id="6573.A0A210QUY0"/>
<dbReference type="InterPro" id="IPR001496">
    <property type="entry name" value="SOCS_box"/>
</dbReference>
<evidence type="ECO:0000256" key="3">
    <source>
        <dbReference type="PROSITE-ProRule" id="PRU00023"/>
    </source>
</evidence>
<evidence type="ECO:0000313" key="5">
    <source>
        <dbReference type="EMBL" id="OWF52550.1"/>
    </source>
</evidence>
<dbReference type="SUPFAM" id="SSF48403">
    <property type="entry name" value="Ankyrin repeat"/>
    <property type="match status" value="2"/>
</dbReference>
<dbReference type="EMBL" id="NEDP02001767">
    <property type="protein sequence ID" value="OWF52550.1"/>
    <property type="molecule type" value="Genomic_DNA"/>
</dbReference>
<dbReference type="Gene3D" id="1.25.40.20">
    <property type="entry name" value="Ankyrin repeat-containing domain"/>
    <property type="match status" value="1"/>
</dbReference>
<organism evidence="5 6">
    <name type="scientific">Mizuhopecten yessoensis</name>
    <name type="common">Japanese scallop</name>
    <name type="synonym">Patinopecten yessoensis</name>
    <dbReference type="NCBI Taxonomy" id="6573"/>
    <lineage>
        <taxon>Eukaryota</taxon>
        <taxon>Metazoa</taxon>
        <taxon>Spiralia</taxon>
        <taxon>Lophotrochozoa</taxon>
        <taxon>Mollusca</taxon>
        <taxon>Bivalvia</taxon>
        <taxon>Autobranchia</taxon>
        <taxon>Pteriomorphia</taxon>
        <taxon>Pectinida</taxon>
        <taxon>Pectinoidea</taxon>
        <taxon>Pectinidae</taxon>
        <taxon>Mizuhopecten</taxon>
    </lineage>
</organism>
<reference evidence="5 6" key="1">
    <citation type="journal article" date="2017" name="Nat. Ecol. Evol.">
        <title>Scallop genome provides insights into evolution of bilaterian karyotype and development.</title>
        <authorList>
            <person name="Wang S."/>
            <person name="Zhang J."/>
            <person name="Jiao W."/>
            <person name="Li J."/>
            <person name="Xun X."/>
            <person name="Sun Y."/>
            <person name="Guo X."/>
            <person name="Huan P."/>
            <person name="Dong B."/>
            <person name="Zhang L."/>
            <person name="Hu X."/>
            <person name="Sun X."/>
            <person name="Wang J."/>
            <person name="Zhao C."/>
            <person name="Wang Y."/>
            <person name="Wang D."/>
            <person name="Huang X."/>
            <person name="Wang R."/>
            <person name="Lv J."/>
            <person name="Li Y."/>
            <person name="Zhang Z."/>
            <person name="Liu B."/>
            <person name="Lu W."/>
            <person name="Hui Y."/>
            <person name="Liang J."/>
            <person name="Zhou Z."/>
            <person name="Hou R."/>
            <person name="Li X."/>
            <person name="Liu Y."/>
            <person name="Li H."/>
            <person name="Ning X."/>
            <person name="Lin Y."/>
            <person name="Zhao L."/>
            <person name="Xing Q."/>
            <person name="Dou J."/>
            <person name="Li Y."/>
            <person name="Mao J."/>
            <person name="Guo H."/>
            <person name="Dou H."/>
            <person name="Li T."/>
            <person name="Mu C."/>
            <person name="Jiang W."/>
            <person name="Fu Q."/>
            <person name="Fu X."/>
            <person name="Miao Y."/>
            <person name="Liu J."/>
            <person name="Yu Q."/>
            <person name="Li R."/>
            <person name="Liao H."/>
            <person name="Li X."/>
            <person name="Kong Y."/>
            <person name="Jiang Z."/>
            <person name="Chourrout D."/>
            <person name="Li R."/>
            <person name="Bao Z."/>
        </authorList>
    </citation>
    <scope>NUCLEOTIDE SEQUENCE [LARGE SCALE GENOMIC DNA]</scope>
    <source>
        <strain evidence="5 6">PY_sf001</strain>
    </source>
</reference>
<dbReference type="InterPro" id="IPR002110">
    <property type="entry name" value="Ankyrin_rpt"/>
</dbReference>
<dbReference type="Pfam" id="PF12796">
    <property type="entry name" value="Ank_2"/>
    <property type="match status" value="2"/>
</dbReference>
<sequence length="374" mass="41938">MPNKINVDEDYFLLEAVKAGKESQVRSILSNSCYRSVDYVDCRGRTALHWATEYGYKNIIRLLLDSKWSADLADNKGQTPLHIACNHHKTDIATWLIGMGCDVNARDDAGNAVLQRAIHNNLESVVHLLCKLDVGINSKNKNDWSPLHEAIRVGNKDIVRLLISKGADVNALTQYKATPFSTAIFYYRIAQKNSYGSLDPIGRTLVLNGGRLSESDGQWSPLLSCISIGNSYIAGMLLYHGCRVDSHGQYGRSLLVDAFTRCDTNVVKLLVTCGYRLTVEEVEQCTRRIPTFSRSFRRLAFSGHATGTNGVKMIVWLRERVHNCFSLQELARMTIRKSLNAGSGDRSILNNIPKLILPRVIKEYIAIDEIENVY</sequence>
<dbReference type="AlphaFoldDB" id="A0A210QUY0"/>
<dbReference type="PANTHER" id="PTHR24171">
    <property type="entry name" value="ANKYRIN REPEAT DOMAIN-CONTAINING PROTEIN 39-RELATED"/>
    <property type="match status" value="1"/>
</dbReference>
<dbReference type="PRINTS" id="PR01415">
    <property type="entry name" value="ANKYRIN"/>
</dbReference>
<feature type="repeat" description="ANK" evidence="3">
    <location>
        <begin position="76"/>
        <end position="108"/>
    </location>
</feature>
<keyword evidence="6" id="KW-1185">Reference proteome</keyword>
<dbReference type="SUPFAM" id="SSF158235">
    <property type="entry name" value="SOCS box-like"/>
    <property type="match status" value="1"/>
</dbReference>
<dbReference type="PROSITE" id="PS50297">
    <property type="entry name" value="ANK_REP_REGION"/>
    <property type="match status" value="3"/>
</dbReference>
<evidence type="ECO:0000256" key="2">
    <source>
        <dbReference type="ARBA" id="ARBA00023043"/>
    </source>
</evidence>
<proteinExistence type="predicted"/>
<evidence type="ECO:0000256" key="1">
    <source>
        <dbReference type="ARBA" id="ARBA00022737"/>
    </source>
</evidence>
<dbReference type="InterPro" id="IPR036770">
    <property type="entry name" value="Ankyrin_rpt-contain_sf"/>
</dbReference>
<evidence type="ECO:0000313" key="6">
    <source>
        <dbReference type="Proteomes" id="UP000242188"/>
    </source>
</evidence>
<dbReference type="InterPro" id="IPR036036">
    <property type="entry name" value="SOCS_box-like_dom_sf"/>
</dbReference>
<dbReference type="SMART" id="SM00248">
    <property type="entry name" value="ANK"/>
    <property type="match status" value="6"/>
</dbReference>
<protein>
    <submittedName>
        <fullName evidence="5">Ankyrin repeat protein</fullName>
    </submittedName>
</protein>